<evidence type="ECO:0000313" key="2">
    <source>
        <dbReference type="EMBL" id="TXD97814.1"/>
    </source>
</evidence>
<dbReference type="InterPro" id="IPR024787">
    <property type="entry name" value="EcsC"/>
</dbReference>
<evidence type="ECO:0000313" key="3">
    <source>
        <dbReference type="Proteomes" id="UP000321903"/>
    </source>
</evidence>
<dbReference type="Proteomes" id="UP000321903">
    <property type="component" value="Unassembled WGS sequence"/>
</dbReference>
<dbReference type="RefSeq" id="WP_147221671.1">
    <property type="nucleotide sequence ID" value="NZ_CAJGYY010000001.1"/>
</dbReference>
<comment type="caution">
    <text evidence="2">The sequence shown here is derived from an EMBL/GenBank/DDBJ whole genome shotgun (WGS) entry which is preliminary data.</text>
</comment>
<organism evidence="2 3">
    <name type="scientific">Psychrobacter frigidicola</name>
    <dbReference type="NCBI Taxonomy" id="45611"/>
    <lineage>
        <taxon>Bacteria</taxon>
        <taxon>Pseudomonadati</taxon>
        <taxon>Pseudomonadota</taxon>
        <taxon>Gammaproteobacteria</taxon>
        <taxon>Moraxellales</taxon>
        <taxon>Moraxellaceae</taxon>
        <taxon>Psychrobacter</taxon>
    </lineage>
</organism>
<keyword evidence="1" id="KW-0812">Transmembrane</keyword>
<dbReference type="AlphaFoldDB" id="A0A5C7A5I9"/>
<name>A0A5C7A5I9_9GAMM</name>
<keyword evidence="1" id="KW-0472">Membrane</keyword>
<gene>
    <name evidence="2" type="ORF">ES754_02260</name>
</gene>
<reference evidence="2 3" key="1">
    <citation type="submission" date="2019-08" db="EMBL/GenBank/DDBJ databases">
        <title>Genome sequence of Psychrobacter frigidicola ACAM304 (type strain).</title>
        <authorList>
            <person name="Bowman J.P."/>
        </authorList>
    </citation>
    <scope>NUCLEOTIDE SEQUENCE [LARGE SCALE GENOMIC DNA]</scope>
    <source>
        <strain evidence="2 3">ACAM 304</strain>
    </source>
</reference>
<accession>A0A5C7A5I9</accession>
<keyword evidence="1" id="KW-1133">Transmembrane helix</keyword>
<dbReference type="OrthoDB" id="1425703at2"/>
<feature type="transmembrane region" description="Helical" evidence="1">
    <location>
        <begin position="65"/>
        <end position="91"/>
    </location>
</feature>
<proteinExistence type="predicted"/>
<evidence type="ECO:0000256" key="1">
    <source>
        <dbReference type="SAM" id="Phobius"/>
    </source>
</evidence>
<protein>
    <submittedName>
        <fullName evidence="2">EcsC family protein</fullName>
    </submittedName>
</protein>
<keyword evidence="3" id="KW-1185">Reference proteome</keyword>
<dbReference type="EMBL" id="VORZ01000001">
    <property type="protein sequence ID" value="TXD97814.1"/>
    <property type="molecule type" value="Genomic_DNA"/>
</dbReference>
<dbReference type="Pfam" id="PF12787">
    <property type="entry name" value="EcsC"/>
    <property type="match status" value="1"/>
</dbReference>
<sequence length="232" mass="24739">MAKVISPEKMQGLLDWTYDKAVQGIPGMGSAIDLAEDYMTGPGTTEDKVNSLIRWQNTKAGSAGFIAGLGGLITLPVALPVNIASLIYVHIRMVAAIAHMTGHDLKNDKVKALIYLCLLGSSMDEVAKDSGITFGTNFTTSYIEKNVTGVALTKIKRAVSFRLVTKFSTRGLINLGGVVPVLGGVICGGFDIFTTNIVGNQARKAFLVFEPTDYKVDLSSFKDVSSSTLNTP</sequence>